<gene>
    <name evidence="1" type="ORF">KIPB_005531</name>
</gene>
<accession>A0A9K3CYM6</accession>
<sequence>VSAFPPMDTETDFAKMDNDALTGWWYWIDSEDSVEGKMDYATLYSDRTFNFTYQGVDMTDHVSVKMDPTYTSGFGICALYRSGKFSSYTDCVLDRIHPNYIRVTYQDSDSYSGDVRYWIRKIAEQ</sequence>
<name>A0A9K3CYM6_9EUKA</name>
<proteinExistence type="predicted"/>
<dbReference type="AlphaFoldDB" id="A0A9K3CYM6"/>
<keyword evidence="2" id="KW-1185">Reference proteome</keyword>
<evidence type="ECO:0000313" key="1">
    <source>
        <dbReference type="EMBL" id="GIQ84094.1"/>
    </source>
</evidence>
<dbReference type="EMBL" id="BDIP01001303">
    <property type="protein sequence ID" value="GIQ84094.1"/>
    <property type="molecule type" value="Genomic_DNA"/>
</dbReference>
<dbReference type="Proteomes" id="UP000265618">
    <property type="component" value="Unassembled WGS sequence"/>
</dbReference>
<evidence type="ECO:0000313" key="2">
    <source>
        <dbReference type="Proteomes" id="UP000265618"/>
    </source>
</evidence>
<organism evidence="1 2">
    <name type="scientific">Kipferlia bialata</name>
    <dbReference type="NCBI Taxonomy" id="797122"/>
    <lineage>
        <taxon>Eukaryota</taxon>
        <taxon>Metamonada</taxon>
        <taxon>Carpediemonas-like organisms</taxon>
        <taxon>Kipferlia</taxon>
    </lineage>
</organism>
<comment type="caution">
    <text evidence="1">The sequence shown here is derived from an EMBL/GenBank/DDBJ whole genome shotgun (WGS) entry which is preliminary data.</text>
</comment>
<reference evidence="1 2" key="1">
    <citation type="journal article" date="2018" name="PLoS ONE">
        <title>The draft genome of Kipferlia bialata reveals reductive genome evolution in fornicate parasites.</title>
        <authorList>
            <person name="Tanifuji G."/>
            <person name="Takabayashi S."/>
            <person name="Kume K."/>
            <person name="Takagi M."/>
            <person name="Nakayama T."/>
            <person name="Kamikawa R."/>
            <person name="Inagaki Y."/>
            <person name="Hashimoto T."/>
        </authorList>
    </citation>
    <scope>NUCLEOTIDE SEQUENCE [LARGE SCALE GENOMIC DNA]</scope>
    <source>
        <strain evidence="1">NY0173</strain>
    </source>
</reference>
<feature type="non-terminal residue" evidence="1">
    <location>
        <position position="125"/>
    </location>
</feature>
<protein>
    <submittedName>
        <fullName evidence="1">Uncharacterized protein</fullName>
    </submittedName>
</protein>